<dbReference type="Pfam" id="PF14663">
    <property type="entry name" value="RasGEF_N_2"/>
    <property type="match status" value="1"/>
</dbReference>
<feature type="domain" description="Rapamycin-insensitive companion of mTOR" evidence="1">
    <location>
        <begin position="206"/>
        <end position="273"/>
    </location>
</feature>
<keyword evidence="3" id="KW-1185">Reference proteome</keyword>
<dbReference type="Proteomes" id="UP001211065">
    <property type="component" value="Unassembled WGS sequence"/>
</dbReference>
<dbReference type="GO" id="GO:0031932">
    <property type="term" value="C:TORC2 complex"/>
    <property type="evidence" value="ECO:0007669"/>
    <property type="project" value="InterPro"/>
</dbReference>
<evidence type="ECO:0000259" key="1">
    <source>
        <dbReference type="SMART" id="SM01310"/>
    </source>
</evidence>
<dbReference type="AlphaFoldDB" id="A0AAD5TW53"/>
<dbReference type="PANTHER" id="PTHR13298:SF11">
    <property type="entry name" value="RAPAMYCIN-INSENSITIVE COMPANION OF MTOR"/>
    <property type="match status" value="1"/>
</dbReference>
<evidence type="ECO:0000313" key="2">
    <source>
        <dbReference type="EMBL" id="KAJ3212640.1"/>
    </source>
</evidence>
<organism evidence="2 3">
    <name type="scientific">Clydaea vesicula</name>
    <dbReference type="NCBI Taxonomy" id="447962"/>
    <lineage>
        <taxon>Eukaryota</taxon>
        <taxon>Fungi</taxon>
        <taxon>Fungi incertae sedis</taxon>
        <taxon>Chytridiomycota</taxon>
        <taxon>Chytridiomycota incertae sedis</taxon>
        <taxon>Chytridiomycetes</taxon>
        <taxon>Lobulomycetales</taxon>
        <taxon>Lobulomycetaceae</taxon>
        <taxon>Clydaea</taxon>
    </lineage>
</organism>
<reference evidence="2" key="1">
    <citation type="submission" date="2020-05" db="EMBL/GenBank/DDBJ databases">
        <title>Phylogenomic resolution of chytrid fungi.</title>
        <authorList>
            <person name="Stajich J.E."/>
            <person name="Amses K."/>
            <person name="Simmons R."/>
            <person name="Seto K."/>
            <person name="Myers J."/>
            <person name="Bonds A."/>
            <person name="Quandt C.A."/>
            <person name="Barry K."/>
            <person name="Liu P."/>
            <person name="Grigoriev I."/>
            <person name="Longcore J.E."/>
            <person name="James T.Y."/>
        </authorList>
    </citation>
    <scope>NUCLEOTIDE SEQUENCE</scope>
    <source>
        <strain evidence="2">JEL0476</strain>
    </source>
</reference>
<dbReference type="GO" id="GO:0038203">
    <property type="term" value="P:TORC2 signaling"/>
    <property type="evidence" value="ECO:0007669"/>
    <property type="project" value="TreeGrafter"/>
</dbReference>
<comment type="caution">
    <text evidence="2">The sequence shown here is derived from an EMBL/GenBank/DDBJ whole genome shotgun (WGS) entry which is preliminary data.</text>
</comment>
<dbReference type="SMART" id="SM01310">
    <property type="entry name" value="RICTOR_V"/>
    <property type="match status" value="1"/>
</dbReference>
<dbReference type="SMART" id="SM01303">
    <property type="entry name" value="RasGEF_N_2"/>
    <property type="match status" value="1"/>
</dbReference>
<sequence>MRLFATSHLRYLLRTGVKDFWEWAIPLLITQLYDPVSLVCERAVSVLDESFDEERNLDAAIKLRPSLNHLGNIGTPILLRFLSTSLGFKYMDEMGYISNECEHWFQFEIINYVSMLENNINLSLARSSSNLKSEGDDMSFSDTVKIENEENDNLGWDLSGTVPPHFFGELTKTDEGCKLLEKKQYFTGFVDFLKSWGLKSCGGVVLKKMKGVLWAIGHIGSTLKGLNFLLKQNVISDILAISQYSSVLSLKGYRLISRTHTGSEILESLGWQAVNRSNGSLDGICIPKDLDKFYNIPVWRFSGSWPDKRIKLKYVQSKFEGPEVEILRLIGSMANHIQAQEASKALQRLRIDSPIHFQKMELYIELMRIVSTSHYRITARRFLQDIFEKTLFNEEGFKKLDDLNGLNYSVKQEHWNKFKQDQDDDEYVELMFNSAIASGNRRGVQNAVVGAVVKMEEKVEKGTDVILKPLKVIKGFN</sequence>
<dbReference type="InterPro" id="IPR029453">
    <property type="entry name" value="Rictor_IV"/>
</dbReference>
<dbReference type="Pfam" id="PF14668">
    <property type="entry name" value="RICTOR_V"/>
    <property type="match status" value="1"/>
</dbReference>
<evidence type="ECO:0000313" key="3">
    <source>
        <dbReference type="Proteomes" id="UP001211065"/>
    </source>
</evidence>
<name>A0AAD5TW53_9FUNG</name>
<protein>
    <recommendedName>
        <fullName evidence="1">Rapamycin-insensitive companion of mTOR domain-containing protein</fullName>
    </recommendedName>
</protein>
<gene>
    <name evidence="2" type="ORF">HK099_007683</name>
</gene>
<dbReference type="EMBL" id="JADGJW010000769">
    <property type="protein sequence ID" value="KAJ3212640.1"/>
    <property type="molecule type" value="Genomic_DNA"/>
</dbReference>
<dbReference type="InterPro" id="IPR029452">
    <property type="entry name" value="RICTOR_V"/>
</dbReference>
<dbReference type="InterPro" id="IPR028268">
    <property type="entry name" value="Pianissimo_fam"/>
</dbReference>
<dbReference type="PANTHER" id="PTHR13298">
    <property type="entry name" value="CYTOSOLIC REGULATOR PIANISSIMO"/>
    <property type="match status" value="1"/>
</dbReference>
<accession>A0AAD5TW53</accession>
<proteinExistence type="predicted"/>